<sequence length="160" mass="17012">MKGTDMLDTIALPESSLQLMLELQPEGALEWKAQVGTWDTGWHDVESSSHLVALIQGVSHDGDWLVVQTRHVDLTHYGRYAQAMSTGSGYHVEVAIVSGGVTNNWRIGLGPLADEAGNAPHTGVAPSQNLSLAGACEVMVSWLNGHGLPLGYGAALHVYS</sequence>
<dbReference type="AlphaFoldDB" id="A0AAU8ENM7"/>
<evidence type="ECO:0000313" key="1">
    <source>
        <dbReference type="EMBL" id="XCH11006.1"/>
    </source>
</evidence>
<name>A0AAU8ENM7_9MICC</name>
<reference evidence="1" key="1">
    <citation type="submission" date="2024-06" db="EMBL/GenBank/DDBJ databases">
        <title>Biodegradation of dimethachlon by Arthrobacter sp. K5: mechanistic insights and ecological implications.</title>
        <authorList>
            <person name="Hu S."/>
            <person name="Lu P."/>
        </authorList>
    </citation>
    <scope>NUCLEOTIDE SEQUENCE</scope>
    <source>
        <strain evidence="1">K5</strain>
    </source>
</reference>
<dbReference type="EMBL" id="CP159279">
    <property type="protein sequence ID" value="XCH11006.1"/>
    <property type="molecule type" value="Genomic_DNA"/>
</dbReference>
<accession>A0AAU8ENM7</accession>
<protein>
    <submittedName>
        <fullName evidence="1">Uncharacterized protein</fullName>
    </submittedName>
</protein>
<gene>
    <name evidence="1" type="ORF">ABRP34_19725</name>
</gene>
<organism evidence="1">
    <name type="scientific">Arthrobacter sp. K5</name>
    <dbReference type="NCBI Taxonomy" id="2839623"/>
    <lineage>
        <taxon>Bacteria</taxon>
        <taxon>Bacillati</taxon>
        <taxon>Actinomycetota</taxon>
        <taxon>Actinomycetes</taxon>
        <taxon>Micrococcales</taxon>
        <taxon>Micrococcaceae</taxon>
        <taxon>Arthrobacter</taxon>
    </lineage>
</organism>
<dbReference type="RefSeq" id="WP_353711463.1">
    <property type="nucleotide sequence ID" value="NZ_CP159279.1"/>
</dbReference>
<proteinExistence type="predicted"/>